<dbReference type="STRING" id="326427.Cagg_1073"/>
<dbReference type="eggNOG" id="COG1394">
    <property type="taxonomic scope" value="Bacteria"/>
</dbReference>
<dbReference type="HOGENOM" id="CLU_501456_0_0_0"/>
<reference evidence="1" key="1">
    <citation type="submission" date="2008-12" db="EMBL/GenBank/DDBJ databases">
        <title>Complete sequence of Chloroflexus aggregans DSM 9485.</title>
        <authorList>
            <consortium name="US DOE Joint Genome Institute"/>
            <person name="Lucas S."/>
            <person name="Copeland A."/>
            <person name="Lapidus A."/>
            <person name="Glavina del Rio T."/>
            <person name="Dalin E."/>
            <person name="Tice H."/>
            <person name="Pitluck S."/>
            <person name="Foster B."/>
            <person name="Larimer F."/>
            <person name="Land M."/>
            <person name="Hauser L."/>
            <person name="Kyrpides N."/>
            <person name="Mikhailova N."/>
            <person name="Bryant D."/>
            <person name="Richardson P."/>
        </authorList>
    </citation>
    <scope>NUCLEOTIDE SEQUENCE</scope>
    <source>
        <strain evidence="1">DSM 9485</strain>
    </source>
</reference>
<evidence type="ECO:0008006" key="3">
    <source>
        <dbReference type="Google" id="ProtNLM"/>
    </source>
</evidence>
<name>B8G730_CHLAD</name>
<dbReference type="AlphaFoldDB" id="B8G730"/>
<dbReference type="KEGG" id="cag:Cagg_1073"/>
<evidence type="ECO:0000313" key="1">
    <source>
        <dbReference type="EMBL" id="ACL23987.1"/>
    </source>
</evidence>
<protein>
    <recommendedName>
        <fullName evidence="3">CRISPR-associated protein</fullName>
    </recommendedName>
</protein>
<gene>
    <name evidence="1" type="ordered locus">Cagg_1073</name>
</gene>
<dbReference type="RefSeq" id="WP_012616351.1">
    <property type="nucleotide sequence ID" value="NC_011831.1"/>
</dbReference>
<sequence length="577" mass="64744">MGGKCDVDNLREQTRKYWNKRDYEDYIKQLLGCELKIAAQEPDRLRGVDRPVHTLALTVGESFEPLLQVVCVLKPQRVVLVLNTSYSGMPGVDHGTLLKQYMLSLKQAPLPEQFRPDLADNSFDLIELPKDTPTHVFRTLCKAFQKQEAQPPAGYTNVVDITGAKKSMVVGAFLYAAHSGLPITYVDFDEYDRDWHRPYGFTCRIGTVANPYAAFHLRDWEQVRRLYESYSFRNALVLLGTKHSPDRQGSGILGAMSQTLDVTADGESLFEPCDLEKVQRLAELLRMYEEWENGNYAVAKQMRDRFNPPLPDDVVPWSIDVLGPIWPNVSAATTATAAAQQLLDEHLKLKHGDPAPTHSLFARPEPLLAYVSDELAKNERLITKNEDYRSAYLRAAALDEFLLKARLCIAWLKDSLVLKDNSGSTSKVSNLSNADQIKGFKLLADHSGARAMRGVLVGGDPLDLRQIGKVEIASGCPSLSKYWNGKALDFSHKNYQGFTKLRGEAIHTHLHLPRSVAEAALEWVKAAVDEFIQNWLEYFYPGTVAVATGRKERVAAPSWSRLVEVCDLTFLPPGLRQ</sequence>
<dbReference type="EMBL" id="CP001337">
    <property type="protein sequence ID" value="ACL23987.1"/>
    <property type="molecule type" value="Genomic_DNA"/>
</dbReference>
<dbReference type="Proteomes" id="UP000002508">
    <property type="component" value="Chromosome"/>
</dbReference>
<dbReference type="OrthoDB" id="9770049at2"/>
<organism evidence="1 2">
    <name type="scientific">Chloroflexus aggregans (strain MD-66 / DSM 9485)</name>
    <dbReference type="NCBI Taxonomy" id="326427"/>
    <lineage>
        <taxon>Bacteria</taxon>
        <taxon>Bacillati</taxon>
        <taxon>Chloroflexota</taxon>
        <taxon>Chloroflexia</taxon>
        <taxon>Chloroflexales</taxon>
        <taxon>Chloroflexineae</taxon>
        <taxon>Chloroflexaceae</taxon>
        <taxon>Chloroflexus</taxon>
    </lineage>
</organism>
<accession>B8G730</accession>
<evidence type="ECO:0000313" key="2">
    <source>
        <dbReference type="Proteomes" id="UP000002508"/>
    </source>
</evidence>
<keyword evidence="2" id="KW-1185">Reference proteome</keyword>
<proteinExistence type="predicted"/>